<dbReference type="GO" id="GO:0097367">
    <property type="term" value="F:carbohydrate derivative binding"/>
    <property type="evidence" value="ECO:0007669"/>
    <property type="project" value="InterPro"/>
</dbReference>
<protein>
    <submittedName>
        <fullName evidence="3">Sugar isomerase (SIS)</fullName>
    </submittedName>
</protein>
<dbReference type="PROSITE" id="PS51464">
    <property type="entry name" value="SIS"/>
    <property type="match status" value="1"/>
</dbReference>
<evidence type="ECO:0000313" key="3">
    <source>
        <dbReference type="EMBL" id="ADG13427.1"/>
    </source>
</evidence>
<dbReference type="EMBL" id="CP002009">
    <property type="protein sequence ID" value="ADG13427.1"/>
    <property type="molecule type" value="Genomic_DNA"/>
</dbReference>
<dbReference type="RefSeq" id="WP_013100173.1">
    <property type="nucleotide sequence ID" value="NC_014122.1"/>
</dbReference>
<dbReference type="Proteomes" id="UP000002061">
    <property type="component" value="Chromosome"/>
</dbReference>
<dbReference type="InterPro" id="IPR046348">
    <property type="entry name" value="SIS_dom_sf"/>
</dbReference>
<accession>D5VS74</accession>
<feature type="domain" description="SIS" evidence="2">
    <location>
        <begin position="23"/>
        <end position="152"/>
    </location>
</feature>
<dbReference type="Gene3D" id="3.40.50.10490">
    <property type="entry name" value="Glucose-6-phosphate isomerase like protein, domain 1"/>
    <property type="match status" value="1"/>
</dbReference>
<dbReference type="GO" id="GO:0016853">
    <property type="term" value="F:isomerase activity"/>
    <property type="evidence" value="ECO:0007669"/>
    <property type="project" value="UniProtKB-KW"/>
</dbReference>
<dbReference type="Pfam" id="PF01380">
    <property type="entry name" value="SIS"/>
    <property type="match status" value="1"/>
</dbReference>
<evidence type="ECO:0000256" key="1">
    <source>
        <dbReference type="ARBA" id="ARBA00009235"/>
    </source>
</evidence>
<proteinExistence type="inferred from homology"/>
<dbReference type="PANTHER" id="PTHR43443">
    <property type="entry name" value="3-HEXULOSE-6-PHOSPHATE ISOMERASE"/>
    <property type="match status" value="1"/>
</dbReference>
<dbReference type="KEGG" id="mif:Metin_0760"/>
<keyword evidence="4" id="KW-1185">Reference proteome</keyword>
<evidence type="ECO:0000313" key="4">
    <source>
        <dbReference type="Proteomes" id="UP000002061"/>
    </source>
</evidence>
<dbReference type="InterPro" id="IPR001347">
    <property type="entry name" value="SIS_dom"/>
</dbReference>
<comment type="similarity">
    <text evidence="1">Belongs to the SIS family. PHI subfamily.</text>
</comment>
<dbReference type="STRING" id="573063.Metin_0760"/>
<dbReference type="OrthoDB" id="350569at2157"/>
<keyword evidence="3" id="KW-0413">Isomerase</keyword>
<dbReference type="SUPFAM" id="SSF53697">
    <property type="entry name" value="SIS domain"/>
    <property type="match status" value="1"/>
</dbReference>
<dbReference type="HOGENOM" id="CLU_094236_1_0_2"/>
<dbReference type="InterPro" id="IPR017552">
    <property type="entry name" value="PHI/rmpB"/>
</dbReference>
<dbReference type="GO" id="GO:1901135">
    <property type="term" value="P:carbohydrate derivative metabolic process"/>
    <property type="evidence" value="ECO:0007669"/>
    <property type="project" value="InterPro"/>
</dbReference>
<evidence type="ECO:0000259" key="2">
    <source>
        <dbReference type="PROSITE" id="PS51464"/>
    </source>
</evidence>
<sequence length="165" mass="18600">MELNIILNNIKNLENLDEEITFLSNKILNAKRVFIFGVGRSGYIGRCFHIRLLHLNIDSYFLTDAPAFKRGDLLIVISGSGETESVVNVAKKAKEIGEVIGVVCKCGNLKDIKLIKLPVEKNSFLPMGTAFEELALIFFDLVIAKLMRKLNLREEDIIKNHNNLL</sequence>
<organism evidence="3 4">
    <name type="scientific">Methanocaldococcus infernus (strain DSM 11812 / JCM 15783 / ME)</name>
    <dbReference type="NCBI Taxonomy" id="573063"/>
    <lineage>
        <taxon>Archaea</taxon>
        <taxon>Methanobacteriati</taxon>
        <taxon>Methanobacteriota</taxon>
        <taxon>Methanomada group</taxon>
        <taxon>Methanococci</taxon>
        <taxon>Methanococcales</taxon>
        <taxon>Methanocaldococcaceae</taxon>
        <taxon>Methanocaldococcus</taxon>
    </lineage>
</organism>
<name>D5VS74_METIM</name>
<gene>
    <name evidence="3" type="ordered locus">Metin_0760</name>
</gene>
<dbReference type="GeneID" id="9131773"/>
<dbReference type="eggNOG" id="arCOG00068">
    <property type="taxonomic scope" value="Archaea"/>
</dbReference>
<reference evidence="3" key="1">
    <citation type="submission" date="2010-04" db="EMBL/GenBank/DDBJ databases">
        <title>Complete sequence of Methanocaldococcus infernus ME.</title>
        <authorList>
            <consortium name="US DOE Joint Genome Institute"/>
            <person name="Lucas S."/>
            <person name="Copeland A."/>
            <person name="Lapidus A."/>
            <person name="Cheng J.-F."/>
            <person name="Bruce D."/>
            <person name="Goodwin L."/>
            <person name="Pitluck S."/>
            <person name="Munk A.C."/>
            <person name="Detter J.C."/>
            <person name="Han C."/>
            <person name="Tapia R."/>
            <person name="Land M."/>
            <person name="Hauser L."/>
            <person name="Kyrpides N."/>
            <person name="Mikhailova N."/>
            <person name="Sieprawska-Lupa M."/>
            <person name="Whitman W.B."/>
            <person name="Woyke T."/>
        </authorList>
    </citation>
    <scope>NUCLEOTIDE SEQUENCE [LARGE SCALE GENOMIC DNA]</scope>
    <source>
        <strain evidence="3">ME</strain>
    </source>
</reference>
<dbReference type="AlphaFoldDB" id="D5VS74"/>
<dbReference type="PANTHER" id="PTHR43443:SF1">
    <property type="entry name" value="3-HEXULOSE-6-PHOSPHATE ISOMERASE"/>
    <property type="match status" value="1"/>
</dbReference>